<feature type="transmembrane region" description="Helical" evidence="1">
    <location>
        <begin position="131"/>
        <end position="155"/>
    </location>
</feature>
<feature type="transmembrane region" description="Helical" evidence="1">
    <location>
        <begin position="198"/>
        <end position="221"/>
    </location>
</feature>
<dbReference type="NCBIfam" id="TIGR00792">
    <property type="entry name" value="gph"/>
    <property type="match status" value="1"/>
</dbReference>
<dbReference type="GO" id="GO:0008643">
    <property type="term" value="P:carbohydrate transport"/>
    <property type="evidence" value="ECO:0007669"/>
    <property type="project" value="InterPro"/>
</dbReference>
<feature type="transmembrane region" description="Helical" evidence="1">
    <location>
        <begin position="387"/>
        <end position="410"/>
    </location>
</feature>
<accession>I7AI26</accession>
<feature type="transmembrane region" description="Helical" evidence="1">
    <location>
        <begin position="167"/>
        <end position="186"/>
    </location>
</feature>
<dbReference type="InterPro" id="IPR001927">
    <property type="entry name" value="Na/Gal_symport"/>
</dbReference>
<dbReference type="GO" id="GO:0015293">
    <property type="term" value="F:symporter activity"/>
    <property type="evidence" value="ECO:0007669"/>
    <property type="project" value="InterPro"/>
</dbReference>
<feature type="transmembrane region" description="Helical" evidence="1">
    <location>
        <begin position="101"/>
        <end position="119"/>
    </location>
</feature>
<organism evidence="2">
    <name type="scientific">uncultured bacterium scaffold00090</name>
    <dbReference type="NCBI Taxonomy" id="1132476"/>
    <lineage>
        <taxon>Bacteria</taxon>
        <taxon>environmental samples</taxon>
    </lineage>
</organism>
<keyword evidence="1" id="KW-1133">Transmembrane helix</keyword>
<dbReference type="GO" id="GO:0005886">
    <property type="term" value="C:plasma membrane"/>
    <property type="evidence" value="ECO:0007669"/>
    <property type="project" value="TreeGrafter"/>
</dbReference>
<dbReference type="InterPro" id="IPR039672">
    <property type="entry name" value="MFS_2"/>
</dbReference>
<dbReference type="PANTHER" id="PTHR11328">
    <property type="entry name" value="MAJOR FACILITATOR SUPERFAMILY DOMAIN-CONTAINING PROTEIN"/>
    <property type="match status" value="1"/>
</dbReference>
<name>I7AI26_9BACT</name>
<dbReference type="SUPFAM" id="SSF103473">
    <property type="entry name" value="MFS general substrate transporter"/>
    <property type="match status" value="1"/>
</dbReference>
<feature type="transmembrane region" description="Helical" evidence="1">
    <location>
        <begin position="286"/>
        <end position="309"/>
    </location>
</feature>
<dbReference type="AlphaFoldDB" id="I7AI26"/>
<feature type="transmembrane region" description="Helical" evidence="1">
    <location>
        <begin position="341"/>
        <end position="366"/>
    </location>
</feature>
<dbReference type="Pfam" id="PF13347">
    <property type="entry name" value="MFS_2"/>
    <property type="match status" value="1"/>
</dbReference>
<dbReference type="PANTHER" id="PTHR11328:SF24">
    <property type="entry name" value="MAJOR FACILITATOR SUPERFAMILY (MFS) PROFILE DOMAIN-CONTAINING PROTEIN"/>
    <property type="match status" value="1"/>
</dbReference>
<sequence>MEAKMVKKEKTKANWADPGTTAENEKLPGYLKWAWTSRGLSLALNVILIMQLTYYCTDMLGMGATLVGTLLLVSKLFDGVTDLCVGYIIDRTNTKWGKARPYEICIVLVWILTILMFSVPEMGTTGKAVFIFIMYTLANSVCATFLNGGDAVYLARSVRSEKNRVSVMSFNGGIIMVFSIIVSMLLPQLVAGIGATKSGWTVIATMFGVPLGLIGMFRFIFVREVAEEEPKQDKAKETVPLKTSLACVAKNKYIWILAGMTFVVQLCTNIGSAVNTYYFKYIMGNIGLASLVYLSSMLTPVVMLVFPVLSRKFGTVGLLKVGAIMGVIGYGIRIVGGKNLVTLVAGSMVSGVAVLPISMMATIYLIDTMDYGEWKTGIRVEGMLGSVNCFCLKLGSGVASGLVGLIMGLAGYDGNLEVQSATANTSIVALFNYLPMLLMVILLILAFRYKLDKELPKIRAELSAKRQV</sequence>
<evidence type="ECO:0000256" key="1">
    <source>
        <dbReference type="SAM" id="Phobius"/>
    </source>
</evidence>
<dbReference type="Gene3D" id="1.20.1250.20">
    <property type="entry name" value="MFS general substrate transporter like domains"/>
    <property type="match status" value="1"/>
</dbReference>
<keyword evidence="1" id="KW-0472">Membrane</keyword>
<feature type="transmembrane region" description="Helical" evidence="1">
    <location>
        <begin position="430"/>
        <end position="449"/>
    </location>
</feature>
<feature type="transmembrane region" description="Helical" evidence="1">
    <location>
        <begin position="316"/>
        <end position="335"/>
    </location>
</feature>
<reference evidence="2" key="1">
    <citation type="submission" date="2011-12" db="EMBL/GenBank/DDBJ databases">
        <authorList>
            <person name="Lu H.-P."/>
            <person name="Wang Y.-B."/>
            <person name="Huang S.-W."/>
            <person name="Lin C.-Y."/>
            <person name="Wu M."/>
            <person name="Hsieh C.-H."/>
            <person name="Yu H.-T."/>
        </authorList>
    </citation>
    <scope>NUCLEOTIDE SEQUENCE</scope>
</reference>
<dbReference type="GO" id="GO:0006814">
    <property type="term" value="P:sodium ion transport"/>
    <property type="evidence" value="ECO:0007669"/>
    <property type="project" value="InterPro"/>
</dbReference>
<dbReference type="InterPro" id="IPR036259">
    <property type="entry name" value="MFS_trans_sf"/>
</dbReference>
<keyword evidence="2" id="KW-0326">Glycosidase</keyword>
<keyword evidence="2" id="KW-0378">Hydrolase</keyword>
<evidence type="ECO:0000313" key="2">
    <source>
        <dbReference type="EMBL" id="AFN84548.1"/>
    </source>
</evidence>
<feature type="transmembrane region" description="Helical" evidence="1">
    <location>
        <begin position="35"/>
        <end position="54"/>
    </location>
</feature>
<feature type="transmembrane region" description="Helical" evidence="1">
    <location>
        <begin position="253"/>
        <end position="274"/>
    </location>
</feature>
<keyword evidence="1" id="KW-0812">Transmembrane</keyword>
<proteinExistence type="predicted"/>
<feature type="transmembrane region" description="Helical" evidence="1">
    <location>
        <begin position="66"/>
        <end position="89"/>
    </location>
</feature>
<reference evidence="2" key="2">
    <citation type="journal article" date="2012" name="BMC Genomics">
        <title>Metagenomic analysis reveals a functional signature for biomass degradation by cecal microbiota in the leaf-eating flying squirrel (Petaurista alborufus lena).</title>
        <authorList>
            <person name="Lu H.P."/>
            <person name="Wang Y.B."/>
            <person name="Huang S.W."/>
            <person name="Lin C.Y."/>
            <person name="Wu M."/>
            <person name="Hsieh C.H."/>
            <person name="Yu H.T."/>
        </authorList>
    </citation>
    <scope>NUCLEOTIDE SEQUENCE</scope>
</reference>
<dbReference type="EMBL" id="JQ335998">
    <property type="protein sequence ID" value="AFN84548.1"/>
    <property type="molecule type" value="Genomic_DNA"/>
</dbReference>
<protein>
    <submittedName>
        <fullName evidence="2">Na+/melibiose symporter and related transporters glycosidase</fullName>
    </submittedName>
</protein>
<dbReference type="GO" id="GO:0016798">
    <property type="term" value="F:hydrolase activity, acting on glycosyl bonds"/>
    <property type="evidence" value="ECO:0007669"/>
    <property type="project" value="UniProtKB-KW"/>
</dbReference>